<dbReference type="SUPFAM" id="SSF56112">
    <property type="entry name" value="Protein kinase-like (PK-like)"/>
    <property type="match status" value="1"/>
</dbReference>
<dbReference type="Proteomes" id="UP000682877">
    <property type="component" value="Chromosome 6"/>
</dbReference>
<keyword evidence="3" id="KW-0723">Serine/threonine-protein kinase</keyword>
<keyword evidence="10" id="KW-0418">Kinase</keyword>
<evidence type="ECO:0000256" key="24">
    <source>
        <dbReference type="ARBA" id="ARBA00048679"/>
    </source>
</evidence>
<dbReference type="InterPro" id="IPR017441">
    <property type="entry name" value="Protein_kinase_ATP_BS"/>
</dbReference>
<dbReference type="GO" id="GO:0016020">
    <property type="term" value="C:membrane"/>
    <property type="evidence" value="ECO:0007669"/>
    <property type="project" value="UniProtKB-SubCell"/>
</dbReference>
<dbReference type="Pfam" id="PF00704">
    <property type="entry name" value="Glyco_hydro_18"/>
    <property type="match status" value="1"/>
</dbReference>
<dbReference type="FunFam" id="2.90.10.10:FF:000008">
    <property type="entry name" value="Serine/threonine-protein kinase"/>
    <property type="match status" value="1"/>
</dbReference>
<dbReference type="InterPro" id="IPR036426">
    <property type="entry name" value="Bulb-type_lectin_dom_sf"/>
</dbReference>
<keyword evidence="13" id="KW-1133">Transmembrane helix</keyword>
<dbReference type="CDD" id="cd02877">
    <property type="entry name" value="GH18_hevamine_XipI_class_III"/>
    <property type="match status" value="1"/>
</dbReference>
<dbReference type="GO" id="GO:0008843">
    <property type="term" value="F:endochitinase activity"/>
    <property type="evidence" value="ECO:0007669"/>
    <property type="project" value="UniProtKB-EC"/>
</dbReference>
<evidence type="ECO:0000256" key="15">
    <source>
        <dbReference type="ARBA" id="ARBA00023136"/>
    </source>
</evidence>
<dbReference type="InterPro" id="IPR000858">
    <property type="entry name" value="S_locus_glycoprot_dom"/>
</dbReference>
<feature type="domain" description="GH18" evidence="30">
    <location>
        <begin position="30"/>
        <end position="302"/>
    </location>
</feature>
<dbReference type="PROSITE" id="PS00107">
    <property type="entry name" value="PROTEIN_KINASE_ATP"/>
    <property type="match status" value="1"/>
</dbReference>
<dbReference type="InterPro" id="IPR001579">
    <property type="entry name" value="Glyco_hydro_18_chit_AS"/>
</dbReference>
<dbReference type="PANTHER" id="PTHR47974">
    <property type="entry name" value="OS07G0415500 PROTEIN"/>
    <property type="match status" value="1"/>
</dbReference>
<keyword evidence="19" id="KW-0119">Carbohydrate metabolism</keyword>
<dbReference type="GO" id="GO:0030246">
    <property type="term" value="F:carbohydrate binding"/>
    <property type="evidence" value="ECO:0007669"/>
    <property type="project" value="UniProtKB-KW"/>
</dbReference>
<gene>
    <name evidence="31" type="ORF">AARE701A_LOCUS15997</name>
</gene>
<dbReference type="InterPro" id="IPR001223">
    <property type="entry name" value="Glyco_hydro18_cat"/>
</dbReference>
<dbReference type="GO" id="GO:0004674">
    <property type="term" value="F:protein serine/threonine kinase activity"/>
    <property type="evidence" value="ECO:0007669"/>
    <property type="project" value="UniProtKB-KW"/>
</dbReference>
<comment type="subcellular location">
    <subcellularLocation>
        <location evidence="2">Membrane</location>
        <topology evidence="2">Single-pass type I membrane protein</topology>
    </subcellularLocation>
</comment>
<comment type="catalytic activity">
    <reaction evidence="1">
        <text>Random endo-hydrolysis of N-acetyl-beta-D-glucosaminide (1-&gt;4)-beta-linkages in chitin and chitodextrins.</text>
        <dbReference type="EC" id="3.2.1.14"/>
    </reaction>
</comment>
<keyword evidence="4" id="KW-0245">EGF-like domain</keyword>
<evidence type="ECO:0000256" key="23">
    <source>
        <dbReference type="ARBA" id="ARBA00047899"/>
    </source>
</evidence>
<keyword evidence="12 25" id="KW-0067">ATP-binding</keyword>
<dbReference type="InterPro" id="IPR011009">
    <property type="entry name" value="Kinase-like_dom_sf"/>
</dbReference>
<dbReference type="PROSITE" id="PS50927">
    <property type="entry name" value="BULB_LECTIN"/>
    <property type="match status" value="1"/>
</dbReference>
<dbReference type="Pfam" id="PF00954">
    <property type="entry name" value="S_locus_glycop"/>
    <property type="match status" value="1"/>
</dbReference>
<evidence type="ECO:0000256" key="26">
    <source>
        <dbReference type="RuleBase" id="RU000489"/>
    </source>
</evidence>
<comment type="catalytic activity">
    <reaction evidence="23">
        <text>L-threonyl-[protein] + ATP = O-phospho-L-threonyl-[protein] + ADP + H(+)</text>
        <dbReference type="Rhea" id="RHEA:46608"/>
        <dbReference type="Rhea" id="RHEA-COMP:11060"/>
        <dbReference type="Rhea" id="RHEA-COMP:11605"/>
        <dbReference type="ChEBI" id="CHEBI:15378"/>
        <dbReference type="ChEBI" id="CHEBI:30013"/>
        <dbReference type="ChEBI" id="CHEBI:30616"/>
        <dbReference type="ChEBI" id="CHEBI:61977"/>
        <dbReference type="ChEBI" id="CHEBI:456216"/>
        <dbReference type="EC" id="2.7.11.1"/>
    </reaction>
</comment>
<dbReference type="GO" id="GO:0005524">
    <property type="term" value="F:ATP binding"/>
    <property type="evidence" value="ECO:0007669"/>
    <property type="project" value="UniProtKB-UniRule"/>
</dbReference>
<keyword evidence="14" id="KW-0146">Chitin degradation</keyword>
<accession>A0A8S2AMQ4</accession>
<evidence type="ECO:0000256" key="8">
    <source>
        <dbReference type="ARBA" id="ARBA00022734"/>
    </source>
</evidence>
<dbReference type="FunFam" id="3.20.20.80:FF:000015">
    <property type="entry name" value="Acidic endochitinase SE2"/>
    <property type="match status" value="1"/>
</dbReference>
<evidence type="ECO:0000256" key="16">
    <source>
        <dbReference type="ARBA" id="ARBA00023157"/>
    </source>
</evidence>
<evidence type="ECO:0000256" key="11">
    <source>
        <dbReference type="ARBA" id="ARBA00022801"/>
    </source>
</evidence>
<dbReference type="Pfam" id="PF00069">
    <property type="entry name" value="Pkinase"/>
    <property type="match status" value="1"/>
</dbReference>
<dbReference type="InterPro" id="IPR001480">
    <property type="entry name" value="Bulb-type_lectin_dom"/>
</dbReference>
<evidence type="ECO:0000259" key="28">
    <source>
        <dbReference type="PROSITE" id="PS50011"/>
    </source>
</evidence>
<evidence type="ECO:0000256" key="18">
    <source>
        <dbReference type="ARBA" id="ARBA00023180"/>
    </source>
</evidence>
<dbReference type="FunFam" id="3.30.200.20:FF:000059">
    <property type="entry name" value="S-receptor-like serine/threonine-protein kinase"/>
    <property type="match status" value="1"/>
</dbReference>
<evidence type="ECO:0000313" key="31">
    <source>
        <dbReference type="EMBL" id="CAE6117724.1"/>
    </source>
</evidence>
<feature type="domain" description="Protein kinase" evidence="28">
    <location>
        <begin position="762"/>
        <end position="1042"/>
    </location>
</feature>
<evidence type="ECO:0000256" key="10">
    <source>
        <dbReference type="ARBA" id="ARBA00022777"/>
    </source>
</evidence>
<comment type="similarity">
    <text evidence="22">Belongs to the glycosyl hydrolase 18 family. Chitinase class III subfamily.</text>
</comment>
<dbReference type="PROSITE" id="PS50011">
    <property type="entry name" value="PROTEIN_KINASE_DOM"/>
    <property type="match status" value="1"/>
</dbReference>
<dbReference type="SMART" id="SM00108">
    <property type="entry name" value="B_lectin"/>
    <property type="match status" value="1"/>
</dbReference>
<organism evidence="31 32">
    <name type="scientific">Arabidopsis arenosa</name>
    <name type="common">Sand rock-cress</name>
    <name type="synonym">Cardaminopsis arenosa</name>
    <dbReference type="NCBI Taxonomy" id="38785"/>
    <lineage>
        <taxon>Eukaryota</taxon>
        <taxon>Viridiplantae</taxon>
        <taxon>Streptophyta</taxon>
        <taxon>Embryophyta</taxon>
        <taxon>Tracheophyta</taxon>
        <taxon>Spermatophyta</taxon>
        <taxon>Magnoliopsida</taxon>
        <taxon>eudicotyledons</taxon>
        <taxon>Gunneridae</taxon>
        <taxon>Pentapetalae</taxon>
        <taxon>rosids</taxon>
        <taxon>malvids</taxon>
        <taxon>Brassicales</taxon>
        <taxon>Brassicaceae</taxon>
        <taxon>Camelineae</taxon>
        <taxon>Arabidopsis</taxon>
    </lineage>
</organism>
<reference evidence="31" key="1">
    <citation type="submission" date="2021-01" db="EMBL/GenBank/DDBJ databases">
        <authorList>
            <person name="Bezrukov I."/>
        </authorList>
    </citation>
    <scope>NUCLEOTIDE SEQUENCE</scope>
</reference>
<dbReference type="Pfam" id="PF01453">
    <property type="entry name" value="B_lectin"/>
    <property type="match status" value="1"/>
</dbReference>
<evidence type="ECO:0000256" key="9">
    <source>
        <dbReference type="ARBA" id="ARBA00022741"/>
    </source>
</evidence>
<keyword evidence="18" id="KW-0325">Glycoprotein</keyword>
<dbReference type="SUPFAM" id="SSF51445">
    <property type="entry name" value="(Trans)glycosidases"/>
    <property type="match status" value="1"/>
</dbReference>
<feature type="binding site" evidence="25">
    <location>
        <position position="790"/>
    </location>
    <ligand>
        <name>ATP</name>
        <dbReference type="ChEBI" id="CHEBI:30616"/>
    </ligand>
</feature>
<evidence type="ECO:0000256" key="20">
    <source>
        <dbReference type="ARBA" id="ARBA00023295"/>
    </source>
</evidence>
<evidence type="ECO:0000256" key="19">
    <source>
        <dbReference type="ARBA" id="ARBA00023277"/>
    </source>
</evidence>
<evidence type="ECO:0000256" key="1">
    <source>
        <dbReference type="ARBA" id="ARBA00000822"/>
    </source>
</evidence>
<keyword evidence="20 26" id="KW-0326">Glycosidase</keyword>
<evidence type="ECO:0000259" key="30">
    <source>
        <dbReference type="PROSITE" id="PS51910"/>
    </source>
</evidence>
<evidence type="ECO:0000256" key="12">
    <source>
        <dbReference type="ARBA" id="ARBA00022840"/>
    </source>
</evidence>
<dbReference type="InterPro" id="IPR045321">
    <property type="entry name" value="Cts1-like"/>
</dbReference>
<dbReference type="Gene3D" id="3.20.20.80">
    <property type="entry name" value="Glycosidases"/>
    <property type="match status" value="1"/>
</dbReference>
<name>A0A8S2AMQ4_ARAAE</name>
<keyword evidence="7 27" id="KW-0732">Signal</keyword>
<evidence type="ECO:0000256" key="22">
    <source>
        <dbReference type="ARBA" id="ARBA00025727"/>
    </source>
</evidence>
<dbReference type="GO" id="GO:0031625">
    <property type="term" value="F:ubiquitin protein ligase binding"/>
    <property type="evidence" value="ECO:0007669"/>
    <property type="project" value="UniProtKB-ARBA"/>
</dbReference>
<dbReference type="GO" id="GO:0006032">
    <property type="term" value="P:chitin catabolic process"/>
    <property type="evidence" value="ECO:0007669"/>
    <property type="project" value="UniProtKB-KW"/>
</dbReference>
<keyword evidence="9 25" id="KW-0547">Nucleotide-binding</keyword>
<dbReference type="CDD" id="cd00028">
    <property type="entry name" value="B_lectin"/>
    <property type="match status" value="1"/>
</dbReference>
<dbReference type="InterPro" id="IPR000719">
    <property type="entry name" value="Prot_kinase_dom"/>
</dbReference>
<evidence type="ECO:0000256" key="5">
    <source>
        <dbReference type="ARBA" id="ARBA00022679"/>
    </source>
</evidence>
<evidence type="ECO:0000256" key="17">
    <source>
        <dbReference type="ARBA" id="ARBA00023170"/>
    </source>
</evidence>
<evidence type="ECO:0000256" key="4">
    <source>
        <dbReference type="ARBA" id="ARBA00022536"/>
    </source>
</evidence>
<keyword evidence="21" id="KW-0624">Polysaccharide degradation</keyword>
<dbReference type="Gene3D" id="2.90.10.10">
    <property type="entry name" value="Bulb-type lectin domain"/>
    <property type="match status" value="1"/>
</dbReference>
<evidence type="ECO:0000256" key="14">
    <source>
        <dbReference type="ARBA" id="ARBA00023024"/>
    </source>
</evidence>
<keyword evidence="6" id="KW-0812">Transmembrane</keyword>
<evidence type="ECO:0000256" key="13">
    <source>
        <dbReference type="ARBA" id="ARBA00022989"/>
    </source>
</evidence>
<dbReference type="GO" id="GO:0000272">
    <property type="term" value="P:polysaccharide catabolic process"/>
    <property type="evidence" value="ECO:0007669"/>
    <property type="project" value="UniProtKB-KW"/>
</dbReference>
<dbReference type="PROSITE" id="PS51910">
    <property type="entry name" value="GH18_2"/>
    <property type="match status" value="1"/>
</dbReference>
<proteinExistence type="inferred from homology"/>
<dbReference type="PANTHER" id="PTHR47974:SF29">
    <property type="entry name" value="RECEPTOR-LIKE SERINE_THREONINE-PROTEIN KINASE"/>
    <property type="match status" value="1"/>
</dbReference>
<dbReference type="AlphaFoldDB" id="A0A8S2AMQ4"/>
<dbReference type="FunFam" id="1.10.510.10:FF:000384">
    <property type="entry name" value="G-type lectin S-receptor-like serine/threonine-protein kinase"/>
    <property type="match status" value="1"/>
</dbReference>
<dbReference type="PROSITE" id="PS00108">
    <property type="entry name" value="PROTEIN_KINASE_ST"/>
    <property type="match status" value="1"/>
</dbReference>
<evidence type="ECO:0000256" key="6">
    <source>
        <dbReference type="ARBA" id="ARBA00022692"/>
    </source>
</evidence>
<feature type="chain" id="PRO_5035799129" evidence="27">
    <location>
        <begin position="28"/>
        <end position="1104"/>
    </location>
</feature>
<dbReference type="Gene3D" id="1.10.510.10">
    <property type="entry name" value="Transferase(Phosphotransferase) domain 1"/>
    <property type="match status" value="1"/>
</dbReference>
<evidence type="ECO:0000256" key="25">
    <source>
        <dbReference type="PROSITE-ProRule" id="PRU10141"/>
    </source>
</evidence>
<dbReference type="SMART" id="SM00220">
    <property type="entry name" value="S_TKc"/>
    <property type="match status" value="1"/>
</dbReference>
<sequence>MTNINLITHVIYFFFFISCFLTKPSDASRGGIAIYWGQNGNEGNLSATCATGRYAYVNVAFLVKFGNGQTPELNLAGHCNPAANTCTHFGSQVKDCQSRGIKVMLSLGGGIGNYSIGSREDAKVVADYLWNNFLGGNSSSRPLGDAVLDGIDFNIELGSPQHWDDLARSLSKFSHRGRKVYLTGAPQCPFPDRLMGSAFNTRHFDYVWIQFYNNPPCSYNSGNTQNLFDSWNKWTTSITAQKIFLGLPAAPEASGSGYIPPDVLTSQILPTLKKSKKYGGVMLCSVVQVGLATESHIGLGSKLKASEPNRAWVSSNGSFAIGFTRSKPTDRFLLSIWFAQLPGDPTIVWSPNRNSPVTKEAVLELEATGNLVLSDKNTVVWTSNTSNHGVEAAVMSESGNFLLLGTEVTTGPAIWQSFSQPSDSLLPNQPLTVSLELTSNPSPSRHGHYSLKMLQQHTSLSLGLTYNINLDPHANYSYWSGPEISNVTGDVTAVLDDTGSFKIVYGESSTGAVYVYKNPVDDNRNYNNSSNFRLSKNPVLRRLVLENNGNLRLYRWDNDMNGSSQWVPEWAAVSNPCDIAGICGNGVCSLDRTKKNADCLCLPGSVKLPDQENAKLCSDNSSLVQECESNINRNGTFKISTVQETNYYFSERSVIENISDMSVRRCGEMCLSDCKCVASVYGLDEETPYCWILKSLNFGGFRDPGSTLFVKTRANESYPSNSNNNDSKSHRKRTLKRAAKNSLILCDSPVSFTYRDLQNCTNNFSQLLGSGGFGTVYKGTVAGETLVAVKRLDRALSHGEREFITEVNTIGSMHHMNLVRLCGYCSEDSHRLLVYEYMINGSLDKWIFSSEQTANLLDWRTRFAIAVATAQGIAYFHEQCRNRIIHCDIKPENILLDENFCPKVSDFGLAKMMGREHSHVVTMIRGTRGYLAPEWVSNRPITVKADVYSYGMLLLEIVGGRRNLDMSFGTDDFFYPGWAYKELTNGTALKAVDKRLQGVAEEEEVVKALKVAFWCIQDEVSLRPSMGEVVKLLEGSSDEINLPPMPQTILELIEEGLEDVYRAMRREFNNQLSSLTVNTITTSQSYRSSSRSHATCSYSSMSPR</sequence>
<evidence type="ECO:0000256" key="2">
    <source>
        <dbReference type="ARBA" id="ARBA00004479"/>
    </source>
</evidence>
<keyword evidence="15" id="KW-0472">Membrane</keyword>
<evidence type="ECO:0000256" key="7">
    <source>
        <dbReference type="ARBA" id="ARBA00022729"/>
    </source>
</evidence>
<keyword evidence="5" id="KW-0808">Transferase</keyword>
<dbReference type="PROSITE" id="PS01095">
    <property type="entry name" value="GH18_1"/>
    <property type="match status" value="1"/>
</dbReference>
<comment type="catalytic activity">
    <reaction evidence="24">
        <text>L-seryl-[protein] + ATP = O-phospho-L-seryl-[protein] + ADP + H(+)</text>
        <dbReference type="Rhea" id="RHEA:17989"/>
        <dbReference type="Rhea" id="RHEA-COMP:9863"/>
        <dbReference type="Rhea" id="RHEA-COMP:11604"/>
        <dbReference type="ChEBI" id="CHEBI:15378"/>
        <dbReference type="ChEBI" id="CHEBI:29999"/>
        <dbReference type="ChEBI" id="CHEBI:30616"/>
        <dbReference type="ChEBI" id="CHEBI:83421"/>
        <dbReference type="ChEBI" id="CHEBI:456216"/>
        <dbReference type="EC" id="2.7.11.1"/>
    </reaction>
</comment>
<feature type="domain" description="Bulb-type lectin" evidence="29">
    <location>
        <begin position="297"/>
        <end position="416"/>
    </location>
</feature>
<evidence type="ECO:0000313" key="32">
    <source>
        <dbReference type="Proteomes" id="UP000682877"/>
    </source>
</evidence>
<dbReference type="GO" id="GO:0048544">
    <property type="term" value="P:recognition of pollen"/>
    <property type="evidence" value="ECO:0007669"/>
    <property type="project" value="InterPro"/>
</dbReference>
<keyword evidence="16" id="KW-1015">Disulfide bond</keyword>
<evidence type="ECO:0000259" key="29">
    <source>
        <dbReference type="PROSITE" id="PS50927"/>
    </source>
</evidence>
<keyword evidence="11 26" id="KW-0378">Hydrolase</keyword>
<evidence type="ECO:0000256" key="21">
    <source>
        <dbReference type="ARBA" id="ARBA00023326"/>
    </source>
</evidence>
<keyword evidence="17" id="KW-0675">Receptor</keyword>
<dbReference type="InterPro" id="IPR008271">
    <property type="entry name" value="Ser/Thr_kinase_AS"/>
</dbReference>
<dbReference type="EMBL" id="LR999456">
    <property type="protein sequence ID" value="CAE6117724.1"/>
    <property type="molecule type" value="Genomic_DNA"/>
</dbReference>
<dbReference type="Gene3D" id="3.30.200.20">
    <property type="entry name" value="Phosphorylase Kinase, domain 1"/>
    <property type="match status" value="1"/>
</dbReference>
<dbReference type="InterPro" id="IPR017853">
    <property type="entry name" value="GH"/>
</dbReference>
<keyword evidence="8" id="KW-0430">Lectin</keyword>
<feature type="signal peptide" evidence="27">
    <location>
        <begin position="1"/>
        <end position="27"/>
    </location>
</feature>
<protein>
    <submittedName>
        <fullName evidence="31">Uncharacterized protein</fullName>
    </submittedName>
</protein>
<evidence type="ECO:0000256" key="27">
    <source>
        <dbReference type="SAM" id="SignalP"/>
    </source>
</evidence>
<keyword evidence="32" id="KW-1185">Reference proteome</keyword>
<evidence type="ECO:0000256" key="3">
    <source>
        <dbReference type="ARBA" id="ARBA00022527"/>
    </source>
</evidence>
<dbReference type="SUPFAM" id="SSF51110">
    <property type="entry name" value="alpha-D-mannose-specific plant lectins"/>
    <property type="match status" value="1"/>
</dbReference>